<feature type="compositionally biased region" description="Low complexity" evidence="1">
    <location>
        <begin position="141"/>
        <end position="150"/>
    </location>
</feature>
<gene>
    <name evidence="2" type="ORF">FJT64_010825</name>
</gene>
<dbReference type="EMBL" id="VIIS01001915">
    <property type="protein sequence ID" value="KAF0290992.1"/>
    <property type="molecule type" value="Genomic_DNA"/>
</dbReference>
<feature type="region of interest" description="Disordered" evidence="1">
    <location>
        <begin position="255"/>
        <end position="283"/>
    </location>
</feature>
<proteinExistence type="predicted"/>
<dbReference type="Proteomes" id="UP000440578">
    <property type="component" value="Unassembled WGS sequence"/>
</dbReference>
<protein>
    <submittedName>
        <fullName evidence="2">Uncharacterized protein</fullName>
    </submittedName>
</protein>
<feature type="compositionally biased region" description="Basic and acidic residues" evidence="1">
    <location>
        <begin position="74"/>
        <end position="85"/>
    </location>
</feature>
<feature type="region of interest" description="Disordered" evidence="1">
    <location>
        <begin position="1"/>
        <end position="193"/>
    </location>
</feature>
<evidence type="ECO:0000313" key="2">
    <source>
        <dbReference type="EMBL" id="KAF0290992.1"/>
    </source>
</evidence>
<evidence type="ECO:0000256" key="1">
    <source>
        <dbReference type="SAM" id="MobiDB-lite"/>
    </source>
</evidence>
<feature type="compositionally biased region" description="Low complexity" evidence="1">
    <location>
        <begin position="119"/>
        <end position="131"/>
    </location>
</feature>
<sequence>MDTTPVMRRGRTKLSRRDRGLCSPSPMAVCAASSSSAYGTPLRAPPTDSCWDSPVSPFSPPPLSQTCEVYWEDETQRRTIEEMRRSAGRPADRVPPLPPPLVASPAPLLPASRRRPARATRQQQQQLMALLERAETLCTQSNTPNTPTRTTEPECERQPEPECEPEPEQPPPPPSEPEADSGAPPEIESDPELDRSMLRCTQLAEMAATESPVRRGRSFNAFVMEAMPDDEDEIFSQIPVEALDGADVAVISSSYGSAAEDSLERRSGSRQGYLRPSGSHHDQCSCKERIHWHTTRCNKTTSGSCAARPGSTEG</sequence>
<feature type="compositionally biased region" description="Basic and acidic residues" evidence="1">
    <location>
        <begin position="151"/>
        <end position="160"/>
    </location>
</feature>
<dbReference type="AlphaFoldDB" id="A0A6A4VKF7"/>
<name>A0A6A4VKF7_AMPAM</name>
<comment type="caution">
    <text evidence="2">The sequence shown here is derived from an EMBL/GenBank/DDBJ whole genome shotgun (WGS) entry which is preliminary data.</text>
</comment>
<organism evidence="2 3">
    <name type="scientific">Amphibalanus amphitrite</name>
    <name type="common">Striped barnacle</name>
    <name type="synonym">Balanus amphitrite</name>
    <dbReference type="NCBI Taxonomy" id="1232801"/>
    <lineage>
        <taxon>Eukaryota</taxon>
        <taxon>Metazoa</taxon>
        <taxon>Ecdysozoa</taxon>
        <taxon>Arthropoda</taxon>
        <taxon>Crustacea</taxon>
        <taxon>Multicrustacea</taxon>
        <taxon>Cirripedia</taxon>
        <taxon>Thoracica</taxon>
        <taxon>Thoracicalcarea</taxon>
        <taxon>Balanomorpha</taxon>
        <taxon>Balanoidea</taxon>
        <taxon>Balanidae</taxon>
        <taxon>Amphibalaninae</taxon>
        <taxon>Amphibalanus</taxon>
    </lineage>
</organism>
<reference evidence="2 3" key="1">
    <citation type="submission" date="2019-07" db="EMBL/GenBank/DDBJ databases">
        <title>Draft genome assembly of a fouling barnacle, Amphibalanus amphitrite (Darwin, 1854): The first reference genome for Thecostraca.</title>
        <authorList>
            <person name="Kim W."/>
        </authorList>
    </citation>
    <scope>NUCLEOTIDE SEQUENCE [LARGE SCALE GENOMIC DNA]</scope>
    <source>
        <strain evidence="2">SNU_AA5</strain>
        <tissue evidence="2">Soma without cirri and trophi</tissue>
    </source>
</reference>
<keyword evidence="3" id="KW-1185">Reference proteome</keyword>
<accession>A0A6A4VKF7</accession>
<evidence type="ECO:0000313" key="3">
    <source>
        <dbReference type="Proteomes" id="UP000440578"/>
    </source>
</evidence>
<feature type="compositionally biased region" description="Pro residues" evidence="1">
    <location>
        <begin position="93"/>
        <end position="102"/>
    </location>
</feature>